<sequence length="214" mass="23582">MGRRAAHHLHDIVGAGGGHAAIADPWVIWEAHHQGAVLVGVAVLLHHALQPHEQNQAIEQHLLEVVILLVDVLVPVPRHAPEHVEVLGADPLHQEPLIRWHGVHREVLDADEHQRRVDRREVGDEVREDVRNTAGELGVDQANAGDPDKAKARTKPQDPGHGHLAVHLKLVPLQGAVVPDIHDDHEACRENQRNPSSLIDLAHDGREVGDLHKQ</sequence>
<dbReference type="InParanoid" id="A0A0P0XQJ0"/>
<reference evidence="2 3" key="3">
    <citation type="journal article" date="2013" name="Rice">
        <title>Improvement of the Oryza sativa Nipponbare reference genome using next generation sequence and optical map data.</title>
        <authorList>
            <person name="Kawahara Y."/>
            <person name="de la Bastide M."/>
            <person name="Hamilton J.P."/>
            <person name="Kanamori H."/>
            <person name="McCombie W.R."/>
            <person name="Ouyang S."/>
            <person name="Schwartz D.C."/>
            <person name="Tanaka T."/>
            <person name="Wu J."/>
            <person name="Zhou S."/>
            <person name="Childs K.L."/>
            <person name="Davidson R.M."/>
            <person name="Lin H."/>
            <person name="Quesada-Ocampo L."/>
            <person name="Vaillancourt B."/>
            <person name="Sakai H."/>
            <person name="Lee S.S."/>
            <person name="Kim J."/>
            <person name="Numa H."/>
            <person name="Itoh T."/>
            <person name="Buell C.R."/>
            <person name="Matsumoto T."/>
        </authorList>
    </citation>
    <scope>NUCLEOTIDE SEQUENCE [LARGE SCALE GENOMIC DNA]</scope>
    <source>
        <strain evidence="3">cv. Nipponbare</strain>
    </source>
</reference>
<evidence type="ECO:0000256" key="1">
    <source>
        <dbReference type="SAM" id="MobiDB-lite"/>
    </source>
</evidence>
<evidence type="ECO:0000313" key="3">
    <source>
        <dbReference type="Proteomes" id="UP000059680"/>
    </source>
</evidence>
<keyword evidence="3" id="KW-1185">Reference proteome</keyword>
<gene>
    <name evidence="2" type="ordered locus">Os09g0563225</name>
    <name evidence="2" type="ORF">OSNPB_090563225</name>
</gene>
<dbReference type="Gramene" id="Os09t0563225-00">
    <property type="protein sequence ID" value="Os09t0563225-00"/>
    <property type="gene ID" value="Os09g0563225"/>
</dbReference>
<accession>A0A0P0XQJ0</accession>
<reference evidence="2 3" key="2">
    <citation type="journal article" date="2013" name="Plant Cell Physiol.">
        <title>Rice Annotation Project Database (RAP-DB): an integrative and interactive database for rice genomics.</title>
        <authorList>
            <person name="Sakai H."/>
            <person name="Lee S.S."/>
            <person name="Tanaka T."/>
            <person name="Numa H."/>
            <person name="Kim J."/>
            <person name="Kawahara Y."/>
            <person name="Wakimoto H."/>
            <person name="Yang C.C."/>
            <person name="Iwamoto M."/>
            <person name="Abe T."/>
            <person name="Yamada Y."/>
            <person name="Muto A."/>
            <person name="Inokuchi H."/>
            <person name="Ikemura T."/>
            <person name="Matsumoto T."/>
            <person name="Sasaki T."/>
            <person name="Itoh T."/>
        </authorList>
    </citation>
    <scope>NUCLEOTIDE SEQUENCE [LARGE SCALE GENOMIC DNA]</scope>
    <source>
        <strain evidence="3">cv. Nipponbare</strain>
    </source>
</reference>
<feature type="region of interest" description="Disordered" evidence="1">
    <location>
        <begin position="115"/>
        <end position="162"/>
    </location>
</feature>
<protein>
    <submittedName>
        <fullName evidence="2">Os09g0563225 protein</fullName>
    </submittedName>
</protein>
<dbReference type="EMBL" id="AP014965">
    <property type="protein sequence ID" value="BAT09420.1"/>
    <property type="molecule type" value="Genomic_DNA"/>
</dbReference>
<dbReference type="Proteomes" id="UP000059680">
    <property type="component" value="Chromosome 9"/>
</dbReference>
<feature type="compositionally biased region" description="Basic and acidic residues" evidence="1">
    <location>
        <begin position="146"/>
        <end position="161"/>
    </location>
</feature>
<dbReference type="PaxDb" id="39947-A0A0P0XQJ0"/>
<name>A0A0P0XQJ0_ORYSJ</name>
<dbReference type="AlphaFoldDB" id="A0A0P0XQJ0"/>
<feature type="compositionally biased region" description="Basic and acidic residues" evidence="1">
    <location>
        <begin position="201"/>
        <end position="214"/>
    </location>
</feature>
<organism evidence="2 3">
    <name type="scientific">Oryza sativa subsp. japonica</name>
    <name type="common">Rice</name>
    <dbReference type="NCBI Taxonomy" id="39947"/>
    <lineage>
        <taxon>Eukaryota</taxon>
        <taxon>Viridiplantae</taxon>
        <taxon>Streptophyta</taxon>
        <taxon>Embryophyta</taxon>
        <taxon>Tracheophyta</taxon>
        <taxon>Spermatophyta</taxon>
        <taxon>Magnoliopsida</taxon>
        <taxon>Liliopsida</taxon>
        <taxon>Poales</taxon>
        <taxon>Poaceae</taxon>
        <taxon>BOP clade</taxon>
        <taxon>Oryzoideae</taxon>
        <taxon>Oryzeae</taxon>
        <taxon>Oryzinae</taxon>
        <taxon>Oryza</taxon>
        <taxon>Oryza sativa</taxon>
    </lineage>
</organism>
<reference evidence="3" key="1">
    <citation type="journal article" date="2005" name="Nature">
        <title>The map-based sequence of the rice genome.</title>
        <authorList>
            <consortium name="International rice genome sequencing project (IRGSP)"/>
            <person name="Matsumoto T."/>
            <person name="Wu J."/>
            <person name="Kanamori H."/>
            <person name="Katayose Y."/>
            <person name="Fujisawa M."/>
            <person name="Namiki N."/>
            <person name="Mizuno H."/>
            <person name="Yamamoto K."/>
            <person name="Antonio B.A."/>
            <person name="Baba T."/>
            <person name="Sakata K."/>
            <person name="Nagamura Y."/>
            <person name="Aoki H."/>
            <person name="Arikawa K."/>
            <person name="Arita K."/>
            <person name="Bito T."/>
            <person name="Chiden Y."/>
            <person name="Fujitsuka N."/>
            <person name="Fukunaka R."/>
            <person name="Hamada M."/>
            <person name="Harada C."/>
            <person name="Hayashi A."/>
            <person name="Hijishita S."/>
            <person name="Honda M."/>
            <person name="Hosokawa S."/>
            <person name="Ichikawa Y."/>
            <person name="Idonuma A."/>
            <person name="Iijima M."/>
            <person name="Ikeda M."/>
            <person name="Ikeno M."/>
            <person name="Ito K."/>
            <person name="Ito S."/>
            <person name="Ito T."/>
            <person name="Ito Y."/>
            <person name="Ito Y."/>
            <person name="Iwabuchi A."/>
            <person name="Kamiya K."/>
            <person name="Karasawa W."/>
            <person name="Kurita K."/>
            <person name="Katagiri S."/>
            <person name="Kikuta A."/>
            <person name="Kobayashi H."/>
            <person name="Kobayashi N."/>
            <person name="Machita K."/>
            <person name="Maehara T."/>
            <person name="Masukawa M."/>
            <person name="Mizubayashi T."/>
            <person name="Mukai Y."/>
            <person name="Nagasaki H."/>
            <person name="Nagata Y."/>
            <person name="Naito S."/>
            <person name="Nakashima M."/>
            <person name="Nakama Y."/>
            <person name="Nakamichi Y."/>
            <person name="Nakamura M."/>
            <person name="Meguro A."/>
            <person name="Negishi M."/>
            <person name="Ohta I."/>
            <person name="Ohta T."/>
            <person name="Okamoto M."/>
            <person name="Ono N."/>
            <person name="Saji S."/>
            <person name="Sakaguchi M."/>
            <person name="Sakai K."/>
            <person name="Shibata M."/>
            <person name="Shimokawa T."/>
            <person name="Song J."/>
            <person name="Takazaki Y."/>
            <person name="Terasawa K."/>
            <person name="Tsugane M."/>
            <person name="Tsuji K."/>
            <person name="Ueda S."/>
            <person name="Waki K."/>
            <person name="Yamagata H."/>
            <person name="Yamamoto M."/>
            <person name="Yamamoto S."/>
            <person name="Yamane H."/>
            <person name="Yoshiki S."/>
            <person name="Yoshihara R."/>
            <person name="Yukawa K."/>
            <person name="Zhong H."/>
            <person name="Yano M."/>
            <person name="Yuan Q."/>
            <person name="Ouyang S."/>
            <person name="Liu J."/>
            <person name="Jones K.M."/>
            <person name="Gansberger K."/>
            <person name="Moffat K."/>
            <person name="Hill J."/>
            <person name="Bera J."/>
            <person name="Fadrosh D."/>
            <person name="Jin S."/>
            <person name="Johri S."/>
            <person name="Kim M."/>
            <person name="Overton L."/>
            <person name="Reardon M."/>
            <person name="Tsitrin T."/>
            <person name="Vuong H."/>
            <person name="Weaver B."/>
            <person name="Ciecko A."/>
            <person name="Tallon L."/>
            <person name="Jackson J."/>
            <person name="Pai G."/>
            <person name="Aken S.V."/>
            <person name="Utterback T."/>
            <person name="Reidmuller S."/>
            <person name="Feldblyum T."/>
            <person name="Hsiao J."/>
            <person name="Zismann V."/>
            <person name="Iobst S."/>
            <person name="de Vazeille A.R."/>
            <person name="Buell C.R."/>
            <person name="Ying K."/>
            <person name="Li Y."/>
            <person name="Lu T."/>
            <person name="Huang Y."/>
            <person name="Zhao Q."/>
            <person name="Feng Q."/>
            <person name="Zhang L."/>
            <person name="Zhu J."/>
            <person name="Weng Q."/>
            <person name="Mu J."/>
            <person name="Lu Y."/>
            <person name="Fan D."/>
            <person name="Liu Y."/>
            <person name="Guan J."/>
            <person name="Zhang Y."/>
            <person name="Yu S."/>
            <person name="Liu X."/>
            <person name="Zhang Y."/>
            <person name="Hong G."/>
            <person name="Han B."/>
            <person name="Choisne N."/>
            <person name="Demange N."/>
            <person name="Orjeda G."/>
            <person name="Samain S."/>
            <person name="Cattolico L."/>
            <person name="Pelletier E."/>
            <person name="Couloux A."/>
            <person name="Segurens B."/>
            <person name="Wincker P."/>
            <person name="D'Hont A."/>
            <person name="Scarpelli C."/>
            <person name="Weissenbach J."/>
            <person name="Salanoubat M."/>
            <person name="Quetier F."/>
            <person name="Yu Y."/>
            <person name="Kim H.R."/>
            <person name="Rambo T."/>
            <person name="Currie J."/>
            <person name="Collura K."/>
            <person name="Luo M."/>
            <person name="Yang T."/>
            <person name="Ammiraju J.S.S."/>
            <person name="Engler F."/>
            <person name="Soderlund C."/>
            <person name="Wing R.A."/>
            <person name="Palmer L.E."/>
            <person name="de la Bastide M."/>
            <person name="Spiegel L."/>
            <person name="Nascimento L."/>
            <person name="Zutavern T."/>
            <person name="O'Shaughnessy A."/>
            <person name="Dike S."/>
            <person name="Dedhia N."/>
            <person name="Preston R."/>
            <person name="Balija V."/>
            <person name="McCombie W.R."/>
            <person name="Chow T."/>
            <person name="Chen H."/>
            <person name="Chung M."/>
            <person name="Chen C."/>
            <person name="Shaw J."/>
            <person name="Wu H."/>
            <person name="Hsiao K."/>
            <person name="Chao Y."/>
            <person name="Chu M."/>
            <person name="Cheng C."/>
            <person name="Hour A."/>
            <person name="Lee P."/>
            <person name="Lin S."/>
            <person name="Lin Y."/>
            <person name="Liou J."/>
            <person name="Liu S."/>
            <person name="Hsing Y."/>
            <person name="Raghuvanshi S."/>
            <person name="Mohanty A."/>
            <person name="Bharti A.K."/>
            <person name="Gaur A."/>
            <person name="Gupta V."/>
            <person name="Kumar D."/>
            <person name="Ravi V."/>
            <person name="Vij S."/>
            <person name="Kapur A."/>
            <person name="Khurana P."/>
            <person name="Khurana P."/>
            <person name="Khurana J.P."/>
            <person name="Tyagi A.K."/>
            <person name="Gaikwad K."/>
            <person name="Singh A."/>
            <person name="Dalal V."/>
            <person name="Srivastava S."/>
            <person name="Dixit A."/>
            <person name="Pal A.K."/>
            <person name="Ghazi I.A."/>
            <person name="Yadav M."/>
            <person name="Pandit A."/>
            <person name="Bhargava A."/>
            <person name="Sureshbabu K."/>
            <person name="Batra K."/>
            <person name="Sharma T.R."/>
            <person name="Mohapatra T."/>
            <person name="Singh N.K."/>
            <person name="Messing J."/>
            <person name="Nelson A.B."/>
            <person name="Fuks G."/>
            <person name="Kavchok S."/>
            <person name="Keizer G."/>
            <person name="Linton E."/>
            <person name="Llaca V."/>
            <person name="Song R."/>
            <person name="Tanyolac B."/>
            <person name="Young S."/>
            <person name="Ho-Il K."/>
            <person name="Hahn J.H."/>
            <person name="Sangsakoo G."/>
            <person name="Vanavichit A."/>
            <person name="de Mattos Luiz.A.T."/>
            <person name="Zimmer P.D."/>
            <person name="Malone G."/>
            <person name="Dellagostin O."/>
            <person name="de Oliveira A.C."/>
            <person name="Bevan M."/>
            <person name="Bancroft I."/>
            <person name="Minx P."/>
            <person name="Cordum H."/>
            <person name="Wilson R."/>
            <person name="Cheng Z."/>
            <person name="Jin W."/>
            <person name="Jiang J."/>
            <person name="Leong S.A."/>
            <person name="Iwama H."/>
            <person name="Gojobori T."/>
            <person name="Itoh T."/>
            <person name="Niimura Y."/>
            <person name="Fujii Y."/>
            <person name="Habara T."/>
            <person name="Sakai H."/>
            <person name="Sato Y."/>
            <person name="Wilson G."/>
            <person name="Kumar K."/>
            <person name="McCouch S."/>
            <person name="Juretic N."/>
            <person name="Hoen D."/>
            <person name="Wright S."/>
            <person name="Bruskiewich R."/>
            <person name="Bureau T."/>
            <person name="Miyao A."/>
            <person name="Hirochika H."/>
            <person name="Nishikawa T."/>
            <person name="Kadowaki K."/>
            <person name="Sugiura M."/>
            <person name="Burr B."/>
            <person name="Sasaki T."/>
        </authorList>
    </citation>
    <scope>NUCLEOTIDE SEQUENCE [LARGE SCALE GENOMIC DNA]</scope>
    <source>
        <strain evidence="3">cv. Nipponbare</strain>
    </source>
</reference>
<feature type="compositionally biased region" description="Basic and acidic residues" evidence="1">
    <location>
        <begin position="115"/>
        <end position="131"/>
    </location>
</feature>
<evidence type="ECO:0000313" key="2">
    <source>
        <dbReference type="EMBL" id="BAT09420.1"/>
    </source>
</evidence>
<proteinExistence type="predicted"/>
<feature type="region of interest" description="Disordered" evidence="1">
    <location>
        <begin position="190"/>
        <end position="214"/>
    </location>
</feature>